<dbReference type="GO" id="GO:0043386">
    <property type="term" value="P:mycotoxin biosynthetic process"/>
    <property type="evidence" value="ECO:0007669"/>
    <property type="project" value="InterPro"/>
</dbReference>
<dbReference type="PANTHER" id="PTHR33365:SF4">
    <property type="entry name" value="CYCLOCHLOROTINE BIOSYNTHESIS PROTEIN O"/>
    <property type="match status" value="1"/>
</dbReference>
<sequence length="269" mass="30788">MFLRFFKDGENVKYDKLTNEVESEKEDKLENSLPEPLLRAQNSGLIYILILSNLISALLIIATFTRQGNEKHDSFESGFRTDFGSAREHIELEHIIFSGAPAFTYTGIEFQRPVAKVQYVGKPSPEIDQVWEDLVTGNEFLATEEEVKIQWPDISELWDEDRGGYVISLDVFQTLSCLDLLRRGLTPSYYNLTYDDSPASTMNRCIETIRQSIMCATDLTPSPSRYNPGLGHSYIDTANHHTCRDFDRVHRWVKERSVGKLAVKPVNKQ</sequence>
<evidence type="ECO:0000256" key="1">
    <source>
        <dbReference type="ARBA" id="ARBA00004685"/>
    </source>
</evidence>
<keyword evidence="3" id="KW-0812">Transmembrane</keyword>
<proteinExistence type="inferred from homology"/>
<dbReference type="InterPro" id="IPR021765">
    <property type="entry name" value="UstYa-like"/>
</dbReference>
<comment type="caution">
    <text evidence="4">The sequence shown here is derived from an EMBL/GenBank/DDBJ whole genome shotgun (WGS) entry which is preliminary data.</text>
</comment>
<feature type="transmembrane region" description="Helical" evidence="3">
    <location>
        <begin position="44"/>
        <end position="64"/>
    </location>
</feature>
<comment type="similarity">
    <text evidence="2">Belongs to the ustYa family.</text>
</comment>
<name>A0AAD6HAK4_9EURO</name>
<keyword evidence="5" id="KW-1185">Reference proteome</keyword>
<evidence type="ECO:0000313" key="5">
    <source>
        <dbReference type="Proteomes" id="UP001215712"/>
    </source>
</evidence>
<dbReference type="AlphaFoldDB" id="A0AAD6HAK4"/>
<dbReference type="EMBL" id="JAQJAN010000023">
    <property type="protein sequence ID" value="KAJ5703471.1"/>
    <property type="molecule type" value="Genomic_DNA"/>
</dbReference>
<evidence type="ECO:0000313" key="4">
    <source>
        <dbReference type="EMBL" id="KAJ5703471.1"/>
    </source>
</evidence>
<organism evidence="4 5">
    <name type="scientific">Penicillium malachiteum</name>
    <dbReference type="NCBI Taxonomy" id="1324776"/>
    <lineage>
        <taxon>Eukaryota</taxon>
        <taxon>Fungi</taxon>
        <taxon>Dikarya</taxon>
        <taxon>Ascomycota</taxon>
        <taxon>Pezizomycotina</taxon>
        <taxon>Eurotiomycetes</taxon>
        <taxon>Eurotiomycetidae</taxon>
        <taxon>Eurotiales</taxon>
        <taxon>Aspergillaceae</taxon>
        <taxon>Penicillium</taxon>
    </lineage>
</organism>
<dbReference type="PANTHER" id="PTHR33365">
    <property type="entry name" value="YALI0B05434P"/>
    <property type="match status" value="1"/>
</dbReference>
<dbReference type="Pfam" id="PF11807">
    <property type="entry name" value="UstYa"/>
    <property type="match status" value="1"/>
</dbReference>
<comment type="pathway">
    <text evidence="1">Mycotoxin biosynthesis.</text>
</comment>
<evidence type="ECO:0000256" key="3">
    <source>
        <dbReference type="SAM" id="Phobius"/>
    </source>
</evidence>
<reference evidence="4" key="2">
    <citation type="submission" date="2023-01" db="EMBL/GenBank/DDBJ databases">
        <authorList>
            <person name="Petersen C."/>
        </authorList>
    </citation>
    <scope>NUCLEOTIDE SEQUENCE</scope>
    <source>
        <strain evidence="4">IBT 17514</strain>
    </source>
</reference>
<evidence type="ECO:0000256" key="2">
    <source>
        <dbReference type="ARBA" id="ARBA00035112"/>
    </source>
</evidence>
<reference evidence="4" key="1">
    <citation type="journal article" date="2023" name="IMA Fungus">
        <title>Comparative genomic study of the Penicillium genus elucidates a diverse pangenome and 15 lateral gene transfer events.</title>
        <authorList>
            <person name="Petersen C."/>
            <person name="Sorensen T."/>
            <person name="Nielsen M.R."/>
            <person name="Sondergaard T.E."/>
            <person name="Sorensen J.L."/>
            <person name="Fitzpatrick D.A."/>
            <person name="Frisvad J.C."/>
            <person name="Nielsen K.L."/>
        </authorList>
    </citation>
    <scope>NUCLEOTIDE SEQUENCE</scope>
    <source>
        <strain evidence="4">IBT 17514</strain>
    </source>
</reference>
<accession>A0AAD6HAK4</accession>
<dbReference type="Proteomes" id="UP001215712">
    <property type="component" value="Unassembled WGS sequence"/>
</dbReference>
<keyword evidence="3" id="KW-0472">Membrane</keyword>
<protein>
    <submittedName>
        <fullName evidence="4">Uncharacterized protein</fullName>
    </submittedName>
</protein>
<keyword evidence="3" id="KW-1133">Transmembrane helix</keyword>
<gene>
    <name evidence="4" type="ORF">N7493_011860</name>
</gene>